<name>A0ABQ5UTW4_9HYPH</name>
<keyword evidence="3" id="KW-1185">Reference proteome</keyword>
<dbReference type="RefSeq" id="WP_284364842.1">
    <property type="nucleotide sequence ID" value="NZ_BSNI01000002.1"/>
</dbReference>
<proteinExistence type="predicted"/>
<reference evidence="2" key="1">
    <citation type="journal article" date="2014" name="Int. J. Syst. Evol. Microbiol.">
        <title>Complete genome of a new Firmicutes species belonging to the dominant human colonic microbiota ('Ruminococcus bicirculans') reveals two chromosomes and a selective capacity to utilize plant glucans.</title>
        <authorList>
            <consortium name="NISC Comparative Sequencing Program"/>
            <person name="Wegmann U."/>
            <person name="Louis P."/>
            <person name="Goesmann A."/>
            <person name="Henrissat B."/>
            <person name="Duncan S.H."/>
            <person name="Flint H.J."/>
        </authorList>
    </citation>
    <scope>NUCLEOTIDE SEQUENCE</scope>
    <source>
        <strain evidence="2">NBRC 107169</strain>
    </source>
</reference>
<dbReference type="EMBL" id="BSNI01000002">
    <property type="protein sequence ID" value="GLQ18160.1"/>
    <property type="molecule type" value="Genomic_DNA"/>
</dbReference>
<feature type="signal peptide" evidence="1">
    <location>
        <begin position="1"/>
        <end position="23"/>
    </location>
</feature>
<evidence type="ECO:0000313" key="3">
    <source>
        <dbReference type="Proteomes" id="UP001161405"/>
    </source>
</evidence>
<protein>
    <recommendedName>
        <fullName evidence="4">Outer membrane protein beta-barrel domain-containing protein</fullName>
    </recommendedName>
</protein>
<accession>A0ABQ5UTW4</accession>
<keyword evidence="1" id="KW-0732">Signal</keyword>
<evidence type="ECO:0000313" key="2">
    <source>
        <dbReference type="EMBL" id="GLQ18160.1"/>
    </source>
</evidence>
<dbReference type="Proteomes" id="UP001161405">
    <property type="component" value="Unassembled WGS sequence"/>
</dbReference>
<sequence length="257" mass="27343">MKKTSLAFGCLATALLMSTSAFGQQAVSQPNGKIEFEGGGYLNPFAGQYAAGVSFAAPMGDQFGIQVDAAIHNRSNSVTTGGAIHLFTRDPESYLAGAAAGYVMTDAAKLFAVGPEVELYVDQLTLEAWAGWANVDYVSPFRTDASGYFALADIAYYATDNTRLSVGGGTILGTETINFTVEHSFVESALPFSLTGKLAWDEGFGTRATVGFKSYFGDEGKSLIDRHRQDDPRNLGLDMFIGTLPAESEPECTECDA</sequence>
<reference evidence="2" key="2">
    <citation type="submission" date="2023-01" db="EMBL/GenBank/DDBJ databases">
        <title>Draft genome sequence of Maritalea porphyrae strain NBRC 107169.</title>
        <authorList>
            <person name="Sun Q."/>
            <person name="Mori K."/>
        </authorList>
    </citation>
    <scope>NUCLEOTIDE SEQUENCE</scope>
    <source>
        <strain evidence="2">NBRC 107169</strain>
    </source>
</reference>
<feature type="chain" id="PRO_5047008987" description="Outer membrane protein beta-barrel domain-containing protein" evidence="1">
    <location>
        <begin position="24"/>
        <end position="257"/>
    </location>
</feature>
<evidence type="ECO:0000256" key="1">
    <source>
        <dbReference type="SAM" id="SignalP"/>
    </source>
</evidence>
<evidence type="ECO:0008006" key="4">
    <source>
        <dbReference type="Google" id="ProtNLM"/>
    </source>
</evidence>
<organism evidence="2 3">
    <name type="scientific">Maritalea porphyrae</name>
    <dbReference type="NCBI Taxonomy" id="880732"/>
    <lineage>
        <taxon>Bacteria</taxon>
        <taxon>Pseudomonadati</taxon>
        <taxon>Pseudomonadota</taxon>
        <taxon>Alphaproteobacteria</taxon>
        <taxon>Hyphomicrobiales</taxon>
        <taxon>Devosiaceae</taxon>
        <taxon>Maritalea</taxon>
    </lineage>
</organism>
<gene>
    <name evidence="2" type="ORF">GCM10007879_24090</name>
</gene>
<comment type="caution">
    <text evidence="2">The sequence shown here is derived from an EMBL/GenBank/DDBJ whole genome shotgun (WGS) entry which is preliminary data.</text>
</comment>